<feature type="region of interest" description="Disordered" evidence="2">
    <location>
        <begin position="207"/>
        <end position="240"/>
    </location>
</feature>
<dbReference type="Proteomes" id="UP000310066">
    <property type="component" value="Unassembled WGS sequence"/>
</dbReference>
<evidence type="ECO:0000256" key="1">
    <source>
        <dbReference type="SAM" id="Coils"/>
    </source>
</evidence>
<keyword evidence="1" id="KW-0175">Coiled coil</keyword>
<dbReference type="Pfam" id="PF00010">
    <property type="entry name" value="HLH"/>
    <property type="match status" value="1"/>
</dbReference>
<dbReference type="Gene3D" id="4.10.280.10">
    <property type="entry name" value="Helix-loop-helix DNA-binding domain"/>
    <property type="match status" value="1"/>
</dbReference>
<dbReference type="STRING" id="329885.A0A4U0TP01"/>
<feature type="compositionally biased region" description="Polar residues" evidence="2">
    <location>
        <begin position="214"/>
        <end position="228"/>
    </location>
</feature>
<dbReference type="PANTHER" id="PTHR47336:SF2">
    <property type="entry name" value="TRANSCRIPTION FACTOR HMS1-RELATED"/>
    <property type="match status" value="1"/>
</dbReference>
<dbReference type="GO" id="GO:0046983">
    <property type="term" value="F:protein dimerization activity"/>
    <property type="evidence" value="ECO:0007669"/>
    <property type="project" value="InterPro"/>
</dbReference>
<dbReference type="SMART" id="SM00353">
    <property type="entry name" value="HLH"/>
    <property type="match status" value="1"/>
</dbReference>
<reference evidence="4 5" key="1">
    <citation type="submission" date="2017-03" db="EMBL/GenBank/DDBJ databases">
        <title>Genomes of endolithic fungi from Antarctica.</title>
        <authorList>
            <person name="Coleine C."/>
            <person name="Masonjones S."/>
            <person name="Stajich J.E."/>
        </authorList>
    </citation>
    <scope>NUCLEOTIDE SEQUENCE [LARGE SCALE GENOMIC DNA]</scope>
    <source>
        <strain evidence="4 5">CCFEE 5311</strain>
    </source>
</reference>
<name>A0A4U0TP01_9PEZI</name>
<evidence type="ECO:0000256" key="2">
    <source>
        <dbReference type="SAM" id="MobiDB-lite"/>
    </source>
</evidence>
<dbReference type="InterPro" id="IPR052099">
    <property type="entry name" value="Regulatory_TF_Diverse"/>
</dbReference>
<evidence type="ECO:0000259" key="3">
    <source>
        <dbReference type="PROSITE" id="PS50888"/>
    </source>
</evidence>
<dbReference type="PANTHER" id="PTHR47336">
    <property type="entry name" value="TRANSCRIPTION FACTOR HMS1-RELATED"/>
    <property type="match status" value="1"/>
</dbReference>
<feature type="domain" description="BHLH" evidence="3">
    <location>
        <begin position="239"/>
        <end position="306"/>
    </location>
</feature>
<gene>
    <name evidence="4" type="ORF">B0A54_17902</name>
</gene>
<dbReference type="PROSITE" id="PS50888">
    <property type="entry name" value="BHLH"/>
    <property type="match status" value="1"/>
</dbReference>
<dbReference type="InterPro" id="IPR011598">
    <property type="entry name" value="bHLH_dom"/>
</dbReference>
<dbReference type="OrthoDB" id="3923491at2759"/>
<organism evidence="4 5">
    <name type="scientific">Friedmanniomyces endolithicus</name>
    <dbReference type="NCBI Taxonomy" id="329885"/>
    <lineage>
        <taxon>Eukaryota</taxon>
        <taxon>Fungi</taxon>
        <taxon>Dikarya</taxon>
        <taxon>Ascomycota</taxon>
        <taxon>Pezizomycotina</taxon>
        <taxon>Dothideomycetes</taxon>
        <taxon>Dothideomycetidae</taxon>
        <taxon>Mycosphaerellales</taxon>
        <taxon>Teratosphaeriaceae</taxon>
        <taxon>Friedmanniomyces</taxon>
    </lineage>
</organism>
<dbReference type="InterPro" id="IPR036638">
    <property type="entry name" value="HLH_DNA-bd_sf"/>
</dbReference>
<protein>
    <recommendedName>
        <fullName evidence="3">BHLH domain-containing protein</fullName>
    </recommendedName>
</protein>
<evidence type="ECO:0000313" key="5">
    <source>
        <dbReference type="Proteomes" id="UP000310066"/>
    </source>
</evidence>
<evidence type="ECO:0000313" key="4">
    <source>
        <dbReference type="EMBL" id="TKA23502.1"/>
    </source>
</evidence>
<sequence length="353" mass="39497">MVPQMIRRRYSTMFNEYPPFAYEGTHDSRYPTVPSCRSESPSATSQYWEDTLLGYAPHASPPSVVALNHDQAIMEKMSLRDVVPALYSSPRLSPAKAAELVRQDQEAFDQMEFPSLPELVDDMDRKSPLALETPATNGETPTATGVRAHNFLRCPQCDSVLKWMFVKQSKDGLHQIQGCATAFPAAHDAEDIDSAFRQQGVANTAQADLEETPQPLSDLNDVQTSTKRVPTGELARPKARRMPHSLIERRYRDNLNHQIEVLRNELPTFKSIITCTAEIEDATALAGKWPSKAVVIAAAIQYIAQLELERAQANAQNSLLCEQVEGLQRLVRCDNCSIVKYLEAIQPRVLFDQ</sequence>
<accession>A0A4U0TP01</accession>
<dbReference type="SUPFAM" id="SSF47459">
    <property type="entry name" value="HLH, helix-loop-helix DNA-binding domain"/>
    <property type="match status" value="1"/>
</dbReference>
<proteinExistence type="predicted"/>
<feature type="coiled-coil region" evidence="1">
    <location>
        <begin position="296"/>
        <end position="323"/>
    </location>
</feature>
<dbReference type="EMBL" id="NAJP01000216">
    <property type="protein sequence ID" value="TKA23502.1"/>
    <property type="molecule type" value="Genomic_DNA"/>
</dbReference>
<comment type="caution">
    <text evidence="4">The sequence shown here is derived from an EMBL/GenBank/DDBJ whole genome shotgun (WGS) entry which is preliminary data.</text>
</comment>
<dbReference type="AlphaFoldDB" id="A0A4U0TP01"/>